<dbReference type="PANTHER" id="PTHR48106">
    <property type="entry name" value="QUINONE OXIDOREDUCTASE PIG3-RELATED"/>
    <property type="match status" value="1"/>
</dbReference>
<dbReference type="SMART" id="SM00829">
    <property type="entry name" value="PKS_ER"/>
    <property type="match status" value="1"/>
</dbReference>
<keyword evidence="2" id="KW-0560">Oxidoreductase</keyword>
<dbReference type="RefSeq" id="WP_200127484.1">
    <property type="nucleotide sequence ID" value="NZ_CP054705.1"/>
</dbReference>
<dbReference type="Gene3D" id="3.90.180.10">
    <property type="entry name" value="Medium-chain alcohol dehydrogenases, catalytic domain"/>
    <property type="match status" value="1"/>
</dbReference>
<dbReference type="InterPro" id="IPR013154">
    <property type="entry name" value="ADH-like_N"/>
</dbReference>
<dbReference type="InterPro" id="IPR013149">
    <property type="entry name" value="ADH-like_C"/>
</dbReference>
<name>A0A7T6Z103_9BACI</name>
<dbReference type="Gene3D" id="3.40.50.720">
    <property type="entry name" value="NAD(P)-binding Rossmann-like Domain"/>
    <property type="match status" value="1"/>
</dbReference>
<dbReference type="Proteomes" id="UP000595823">
    <property type="component" value="Chromosome"/>
</dbReference>
<dbReference type="CDD" id="cd08274">
    <property type="entry name" value="MDR9"/>
    <property type="match status" value="1"/>
</dbReference>
<dbReference type="InterPro" id="IPR011032">
    <property type="entry name" value="GroES-like_sf"/>
</dbReference>
<keyword evidence="5" id="KW-1185">Reference proteome</keyword>
<dbReference type="GO" id="GO:0070402">
    <property type="term" value="F:NADPH binding"/>
    <property type="evidence" value="ECO:0007669"/>
    <property type="project" value="TreeGrafter"/>
</dbReference>
<proteinExistence type="predicted"/>
<organism evidence="4 5">
    <name type="scientific">Salicibibacter cibarius</name>
    <dbReference type="NCBI Taxonomy" id="2743000"/>
    <lineage>
        <taxon>Bacteria</taxon>
        <taxon>Bacillati</taxon>
        <taxon>Bacillota</taxon>
        <taxon>Bacilli</taxon>
        <taxon>Bacillales</taxon>
        <taxon>Bacillaceae</taxon>
        <taxon>Salicibibacter</taxon>
    </lineage>
</organism>
<dbReference type="Pfam" id="PF08240">
    <property type="entry name" value="ADH_N"/>
    <property type="match status" value="1"/>
</dbReference>
<dbReference type="EMBL" id="CP054705">
    <property type="protein sequence ID" value="QQK74983.1"/>
    <property type="molecule type" value="Genomic_DNA"/>
</dbReference>
<accession>A0A7T6Z103</accession>
<evidence type="ECO:0000256" key="1">
    <source>
        <dbReference type="ARBA" id="ARBA00022857"/>
    </source>
</evidence>
<dbReference type="AlphaFoldDB" id="A0A7T6Z103"/>
<feature type="domain" description="Enoyl reductase (ER)" evidence="3">
    <location>
        <begin position="17"/>
        <end position="362"/>
    </location>
</feature>
<dbReference type="GO" id="GO:0008270">
    <property type="term" value="F:zinc ion binding"/>
    <property type="evidence" value="ECO:0007669"/>
    <property type="project" value="InterPro"/>
</dbReference>
<dbReference type="InterPro" id="IPR002364">
    <property type="entry name" value="Quin_OxRdtase/zeta-crystal_CS"/>
</dbReference>
<protein>
    <submittedName>
        <fullName evidence="4">Zinc-binding dehydrogenase</fullName>
    </submittedName>
</protein>
<evidence type="ECO:0000313" key="5">
    <source>
        <dbReference type="Proteomes" id="UP000595823"/>
    </source>
</evidence>
<dbReference type="PROSITE" id="PS01162">
    <property type="entry name" value="QOR_ZETA_CRYSTAL"/>
    <property type="match status" value="1"/>
</dbReference>
<evidence type="ECO:0000259" key="3">
    <source>
        <dbReference type="SMART" id="SM00829"/>
    </source>
</evidence>
<dbReference type="PANTHER" id="PTHR48106:SF18">
    <property type="entry name" value="QUINONE OXIDOREDUCTASE PIG3"/>
    <property type="match status" value="1"/>
</dbReference>
<dbReference type="SUPFAM" id="SSF50129">
    <property type="entry name" value="GroES-like"/>
    <property type="match status" value="1"/>
</dbReference>
<evidence type="ECO:0000256" key="2">
    <source>
        <dbReference type="ARBA" id="ARBA00023002"/>
    </source>
</evidence>
<gene>
    <name evidence="4" type="ORF">HUG15_04780</name>
</gene>
<keyword evidence="1" id="KW-0521">NADP</keyword>
<dbReference type="GO" id="GO:0016651">
    <property type="term" value="F:oxidoreductase activity, acting on NAD(P)H"/>
    <property type="evidence" value="ECO:0007669"/>
    <property type="project" value="TreeGrafter"/>
</dbReference>
<sequence length="367" mass="39432">MNAVPKKMRGVHLTGLGGFEKLEYRTDIDVPTPKSGEVLVKIGAAAVNNTDVNTRIGWYSKSVNASTNTGGDSGFEEEVQDDGTWLGQAMELPRIQGADGCGTIVAVGDGVSQERLGERVLIRTVQQRESSEEGIESITFGSECDGAFAEYATVVSEEAFAINSSLSDKELATFPCSYGTAENLIHKVGVKKDDVVLVTGASGGVGSALVQLVKVRGGKVIAVCDNNEEKVERVKSYGADEIIFRGDSFVEKIGKMKVDVVLDGVAGKQWPEFLEILKKGGKYGVIGAIAGSLVELDVRNLYLKDLSLFGATYQSKESFLNLINYIEEGKIKPIIAKEFPLKDIVEAQKTFLSKTLAGKFVLDVTAE</sequence>
<dbReference type="InterPro" id="IPR036291">
    <property type="entry name" value="NAD(P)-bd_dom_sf"/>
</dbReference>
<evidence type="ECO:0000313" key="4">
    <source>
        <dbReference type="EMBL" id="QQK74983.1"/>
    </source>
</evidence>
<dbReference type="Pfam" id="PF00107">
    <property type="entry name" value="ADH_zinc_N"/>
    <property type="match status" value="1"/>
</dbReference>
<dbReference type="SUPFAM" id="SSF51735">
    <property type="entry name" value="NAD(P)-binding Rossmann-fold domains"/>
    <property type="match status" value="1"/>
</dbReference>
<dbReference type="KEGG" id="scia:HUG15_04780"/>
<reference evidence="4 5" key="1">
    <citation type="submission" date="2020-06" db="EMBL/GenBank/DDBJ databases">
        <title>Genomic analysis of Salicibibacter sp. NKC5-3.</title>
        <authorList>
            <person name="Oh Y.J."/>
        </authorList>
    </citation>
    <scope>NUCLEOTIDE SEQUENCE [LARGE SCALE GENOMIC DNA]</scope>
    <source>
        <strain evidence="4 5">NKC5-3</strain>
    </source>
</reference>
<dbReference type="InterPro" id="IPR020843">
    <property type="entry name" value="ER"/>
</dbReference>